<dbReference type="RefSeq" id="WP_069910275.1">
    <property type="nucleotide sequence ID" value="NZ_LAJE02000201.1"/>
</dbReference>
<feature type="domain" description="SMP-30/Gluconolactonase/LRE-like region" evidence="2">
    <location>
        <begin position="13"/>
        <end position="247"/>
    </location>
</feature>
<evidence type="ECO:0000259" key="2">
    <source>
        <dbReference type="Pfam" id="PF08450"/>
    </source>
</evidence>
<protein>
    <recommendedName>
        <fullName evidence="2">SMP-30/Gluconolactonase/LRE-like region domain-containing protein</fullName>
    </recommendedName>
</protein>
<keyword evidence="4" id="KW-1185">Reference proteome</keyword>
<reference evidence="3 4" key="1">
    <citation type="journal article" date="2015" name="Genome Announc.">
        <title>Genome Assemblies of Three Soil-Associated Devosia species: D. insulae, D. limi, and D. soli.</title>
        <authorList>
            <person name="Hassan Y.I."/>
            <person name="Lepp D."/>
            <person name="Zhou T."/>
        </authorList>
    </citation>
    <scope>NUCLEOTIDE SEQUENCE [LARGE SCALE GENOMIC DNA]</scope>
    <source>
        <strain evidence="3 4">DS-56</strain>
    </source>
</reference>
<dbReference type="EMBL" id="LAJE02000201">
    <property type="protein sequence ID" value="OEO30512.1"/>
    <property type="molecule type" value="Genomic_DNA"/>
</dbReference>
<name>A0A1E5XPH8_9HYPH</name>
<dbReference type="InterPro" id="IPR051262">
    <property type="entry name" value="SMP-30/CGR1_Lactonase"/>
</dbReference>
<dbReference type="OrthoDB" id="30052at2"/>
<dbReference type="PANTHER" id="PTHR47572:SF4">
    <property type="entry name" value="LACTONASE DRP35"/>
    <property type="match status" value="1"/>
</dbReference>
<evidence type="ECO:0000256" key="1">
    <source>
        <dbReference type="ARBA" id="ARBA00022801"/>
    </source>
</evidence>
<comment type="caution">
    <text evidence="3">The sequence shown here is derived from an EMBL/GenBank/DDBJ whole genome shotgun (WGS) entry which is preliminary data.</text>
</comment>
<sequence length="277" mass="30267">MTEITQLMDGILLGECPRWHDNKLWFADWVGQKLYTIDAEGRSTVEAEVASLPFSFDWLPDGRMLLVHAADNELQFRQPDGSFARFADLSGLSERGCNEITVHPQGHIYVNNVDFEFPGGEFRPGFIALVGPDGTSRKVAEGLAFPNGMAILADGRTLVCAESFNGNLTAFDIGEDGSLSNRRLWGNVGQYGNDGIRADAEGAIWTSTGPTVLRIRDGGEIVEKFELDRMCFAVMLGGPDGRTLYMVANEWTGSVDVSKPTGRVFSTRVAVPHAGYP</sequence>
<evidence type="ECO:0000313" key="3">
    <source>
        <dbReference type="EMBL" id="OEO30512.1"/>
    </source>
</evidence>
<dbReference type="SUPFAM" id="SSF63829">
    <property type="entry name" value="Calcium-dependent phosphotriesterase"/>
    <property type="match status" value="1"/>
</dbReference>
<accession>A0A1E5XPH8</accession>
<dbReference type="AlphaFoldDB" id="A0A1E5XPH8"/>
<dbReference type="Proteomes" id="UP000095463">
    <property type="component" value="Unassembled WGS sequence"/>
</dbReference>
<proteinExistence type="predicted"/>
<dbReference type="InterPro" id="IPR013658">
    <property type="entry name" value="SGL"/>
</dbReference>
<dbReference type="InterPro" id="IPR011042">
    <property type="entry name" value="6-blade_b-propeller_TolB-like"/>
</dbReference>
<organism evidence="3 4">
    <name type="scientific">Devosia insulae DS-56</name>
    <dbReference type="NCBI Taxonomy" id="1116389"/>
    <lineage>
        <taxon>Bacteria</taxon>
        <taxon>Pseudomonadati</taxon>
        <taxon>Pseudomonadota</taxon>
        <taxon>Alphaproteobacteria</taxon>
        <taxon>Hyphomicrobiales</taxon>
        <taxon>Devosiaceae</taxon>
        <taxon>Devosia</taxon>
    </lineage>
</organism>
<evidence type="ECO:0000313" key="4">
    <source>
        <dbReference type="Proteomes" id="UP000095463"/>
    </source>
</evidence>
<dbReference type="PANTHER" id="PTHR47572">
    <property type="entry name" value="LIPOPROTEIN-RELATED"/>
    <property type="match status" value="1"/>
</dbReference>
<dbReference type="Gene3D" id="2.120.10.30">
    <property type="entry name" value="TolB, C-terminal domain"/>
    <property type="match status" value="1"/>
</dbReference>
<gene>
    <name evidence="3" type="ORF">VW23_001285</name>
</gene>
<keyword evidence="1" id="KW-0378">Hydrolase</keyword>
<dbReference type="GO" id="GO:0016787">
    <property type="term" value="F:hydrolase activity"/>
    <property type="evidence" value="ECO:0007669"/>
    <property type="project" value="UniProtKB-KW"/>
</dbReference>
<dbReference type="Pfam" id="PF08450">
    <property type="entry name" value="SGL"/>
    <property type="match status" value="1"/>
</dbReference>